<dbReference type="Pfam" id="PF09594">
    <property type="entry name" value="GT87"/>
    <property type="match status" value="1"/>
</dbReference>
<comment type="subcellular location">
    <subcellularLocation>
        <location evidence="1">Cell membrane</location>
        <topology evidence="1">Multi-pass membrane protein</topology>
    </subcellularLocation>
</comment>
<protein>
    <recommendedName>
        <fullName evidence="12">DUF2029 domain-containing protein</fullName>
    </recommendedName>
</protein>
<feature type="transmembrane region" description="Helical" evidence="9">
    <location>
        <begin position="39"/>
        <end position="61"/>
    </location>
</feature>
<name>A0A2S3ZX57_ARTGL</name>
<evidence type="ECO:0000256" key="2">
    <source>
        <dbReference type="ARBA" id="ARBA00022475"/>
    </source>
</evidence>
<feature type="transmembrane region" description="Helical" evidence="9">
    <location>
        <begin position="73"/>
        <end position="103"/>
    </location>
</feature>
<feature type="transmembrane region" description="Helical" evidence="9">
    <location>
        <begin position="274"/>
        <end position="294"/>
    </location>
</feature>
<dbReference type="RefSeq" id="WP_103465145.1">
    <property type="nucleotide sequence ID" value="NZ_PPXC01000005.1"/>
</dbReference>
<evidence type="ECO:0000256" key="7">
    <source>
        <dbReference type="ARBA" id="ARBA00024033"/>
    </source>
</evidence>
<gene>
    <name evidence="10" type="ORF">CVS27_07630</name>
</gene>
<feature type="region of interest" description="Disordered" evidence="8">
    <location>
        <begin position="373"/>
        <end position="398"/>
    </location>
</feature>
<keyword evidence="11" id="KW-1185">Reference proteome</keyword>
<feature type="transmembrane region" description="Helical" evidence="9">
    <location>
        <begin position="148"/>
        <end position="166"/>
    </location>
</feature>
<dbReference type="Proteomes" id="UP000237061">
    <property type="component" value="Unassembled WGS sequence"/>
</dbReference>
<feature type="transmembrane region" description="Helical" evidence="9">
    <location>
        <begin position="211"/>
        <end position="230"/>
    </location>
</feature>
<keyword evidence="4 9" id="KW-0812">Transmembrane</keyword>
<dbReference type="InterPro" id="IPR018584">
    <property type="entry name" value="GT87"/>
</dbReference>
<comment type="caution">
    <text evidence="10">The sequence shown here is derived from an EMBL/GenBank/DDBJ whole genome shotgun (WGS) entry which is preliminary data.</text>
</comment>
<feature type="transmembrane region" description="Helical" evidence="9">
    <location>
        <begin position="109"/>
        <end position="136"/>
    </location>
</feature>
<dbReference type="GO" id="GO:0005886">
    <property type="term" value="C:plasma membrane"/>
    <property type="evidence" value="ECO:0007669"/>
    <property type="project" value="UniProtKB-SubCell"/>
</dbReference>
<accession>A0A2S3ZX57</accession>
<evidence type="ECO:0000256" key="5">
    <source>
        <dbReference type="ARBA" id="ARBA00022989"/>
    </source>
</evidence>
<dbReference type="GO" id="GO:0016758">
    <property type="term" value="F:hexosyltransferase activity"/>
    <property type="evidence" value="ECO:0007669"/>
    <property type="project" value="InterPro"/>
</dbReference>
<evidence type="ECO:0000256" key="8">
    <source>
        <dbReference type="SAM" id="MobiDB-lite"/>
    </source>
</evidence>
<evidence type="ECO:0000256" key="9">
    <source>
        <dbReference type="SAM" id="Phobius"/>
    </source>
</evidence>
<dbReference type="AlphaFoldDB" id="A0A2S3ZX57"/>
<evidence type="ECO:0000256" key="6">
    <source>
        <dbReference type="ARBA" id="ARBA00023136"/>
    </source>
</evidence>
<evidence type="ECO:0000256" key="1">
    <source>
        <dbReference type="ARBA" id="ARBA00004651"/>
    </source>
</evidence>
<keyword evidence="5 9" id="KW-1133">Transmembrane helix</keyword>
<evidence type="ECO:0000256" key="4">
    <source>
        <dbReference type="ARBA" id="ARBA00022692"/>
    </source>
</evidence>
<evidence type="ECO:0008006" key="12">
    <source>
        <dbReference type="Google" id="ProtNLM"/>
    </source>
</evidence>
<dbReference type="EMBL" id="PPXC01000005">
    <property type="protein sequence ID" value="POH73790.1"/>
    <property type="molecule type" value="Genomic_DNA"/>
</dbReference>
<keyword evidence="3" id="KW-0808">Transferase</keyword>
<sequence length="398" mass="42261">MVPFFSQGSPFDHPVLAGWIAGITAWLTRSSGDGALRQLAFFDLNAALIAVVWMVTVVLVARTAGRRVWDAALVAASPVLILTAYVSWDFWAAALVALAIYLFARRQTLWAGAVFGVAALAAPYVIFVVLALLLLGIRTGHTTKMLEMVAAAAIAWLLVLAPIMAVNPPAFPDYLKNLLASEPSESSIYGGMNLLAKRMGWPGLDVGATNTLATILLVVLVFGLTALALYTPRKPRMAQLMFVAAAGFMVVNKSTEPWDAVWLVPLLALALPRWRPVLVWQAAIITHFIALMLFRSKVLGNLSDQHAIDAPYFLMAALAAGVATCALIGLCIRDMFVPGFDVVRRGAGGDPQGGVLLDPPAAATRALVTGARTDVSDAAETGSPEKDAAETGGEKSLQ</sequence>
<organism evidence="10 11">
    <name type="scientific">Arthrobacter glacialis</name>
    <dbReference type="NCBI Taxonomy" id="1664"/>
    <lineage>
        <taxon>Bacteria</taxon>
        <taxon>Bacillati</taxon>
        <taxon>Actinomycetota</taxon>
        <taxon>Actinomycetes</taxon>
        <taxon>Micrococcales</taxon>
        <taxon>Micrococcaceae</taxon>
        <taxon>Arthrobacter</taxon>
    </lineage>
</organism>
<feature type="compositionally biased region" description="Basic and acidic residues" evidence="8">
    <location>
        <begin position="383"/>
        <end position="398"/>
    </location>
</feature>
<proteinExistence type="inferred from homology"/>
<evidence type="ECO:0000313" key="10">
    <source>
        <dbReference type="EMBL" id="POH73790.1"/>
    </source>
</evidence>
<evidence type="ECO:0000313" key="11">
    <source>
        <dbReference type="Proteomes" id="UP000237061"/>
    </source>
</evidence>
<feature type="transmembrane region" description="Helical" evidence="9">
    <location>
        <begin position="306"/>
        <end position="330"/>
    </location>
</feature>
<keyword evidence="6 9" id="KW-0472">Membrane</keyword>
<evidence type="ECO:0000256" key="3">
    <source>
        <dbReference type="ARBA" id="ARBA00022679"/>
    </source>
</evidence>
<reference evidence="10 11" key="1">
    <citation type="submission" date="2018-01" db="EMBL/GenBank/DDBJ databases">
        <title>Arthrobacter sp. nov., from glaciers in China.</title>
        <authorList>
            <person name="Liu Q."/>
            <person name="Xin Y.-H."/>
        </authorList>
    </citation>
    <scope>NUCLEOTIDE SEQUENCE [LARGE SCALE GENOMIC DNA]</scope>
    <source>
        <strain evidence="10 11">HLT2-12-2</strain>
    </source>
</reference>
<comment type="similarity">
    <text evidence="7">Belongs to the glycosyltransferase 87 family.</text>
</comment>
<keyword evidence="2" id="KW-1003">Cell membrane</keyword>